<protein>
    <submittedName>
        <fullName evidence="1">Putative hydrolase of the HAD superfamily</fullName>
    </submittedName>
</protein>
<dbReference type="Gene3D" id="3.40.50.1000">
    <property type="entry name" value="HAD superfamily/HAD-like"/>
    <property type="match status" value="1"/>
</dbReference>
<dbReference type="Pfam" id="PF13419">
    <property type="entry name" value="HAD_2"/>
    <property type="match status" value="1"/>
</dbReference>
<dbReference type="InterPro" id="IPR041492">
    <property type="entry name" value="HAD_2"/>
</dbReference>
<organism evidence="1 2">
    <name type="scientific">Sulfurivirga caldicuralii</name>
    <dbReference type="NCBI Taxonomy" id="364032"/>
    <lineage>
        <taxon>Bacteria</taxon>
        <taxon>Pseudomonadati</taxon>
        <taxon>Pseudomonadota</taxon>
        <taxon>Gammaproteobacteria</taxon>
        <taxon>Thiotrichales</taxon>
        <taxon>Piscirickettsiaceae</taxon>
        <taxon>Sulfurivirga</taxon>
    </lineage>
</organism>
<dbReference type="NCBIfam" id="NF011564">
    <property type="entry name" value="PRK14988.1"/>
    <property type="match status" value="1"/>
</dbReference>
<dbReference type="AlphaFoldDB" id="A0A1N6GBF0"/>
<dbReference type="InterPro" id="IPR023214">
    <property type="entry name" value="HAD_sf"/>
</dbReference>
<dbReference type="NCBIfam" id="TIGR01509">
    <property type="entry name" value="HAD-SF-IA-v3"/>
    <property type="match status" value="1"/>
</dbReference>
<dbReference type="RefSeq" id="WP_074201557.1">
    <property type="nucleotide sequence ID" value="NZ_FSRE01000003.1"/>
</dbReference>
<proteinExistence type="predicted"/>
<evidence type="ECO:0000313" key="2">
    <source>
        <dbReference type="Proteomes" id="UP000198461"/>
    </source>
</evidence>
<gene>
    <name evidence="1" type="ORF">SAMN05443662_1272</name>
</gene>
<dbReference type="PANTHER" id="PTHR43434:SF3">
    <property type="entry name" value="GMP_IMP NUCLEOTIDASE YRFG"/>
    <property type="match status" value="1"/>
</dbReference>
<dbReference type="SFLD" id="SFLDS00003">
    <property type="entry name" value="Haloacid_Dehalogenase"/>
    <property type="match status" value="1"/>
</dbReference>
<dbReference type="GO" id="GO:0006281">
    <property type="term" value="P:DNA repair"/>
    <property type="evidence" value="ECO:0007669"/>
    <property type="project" value="TreeGrafter"/>
</dbReference>
<reference evidence="1 2" key="1">
    <citation type="submission" date="2016-11" db="EMBL/GenBank/DDBJ databases">
        <authorList>
            <person name="Jaros S."/>
            <person name="Januszkiewicz K."/>
            <person name="Wedrychowicz H."/>
        </authorList>
    </citation>
    <scope>NUCLEOTIDE SEQUENCE [LARGE SCALE GENOMIC DNA]</scope>
    <source>
        <strain evidence="1 2">DSM 17737</strain>
    </source>
</reference>
<dbReference type="SUPFAM" id="SSF56784">
    <property type="entry name" value="HAD-like"/>
    <property type="match status" value="1"/>
</dbReference>
<dbReference type="CDD" id="cd01427">
    <property type="entry name" value="HAD_like"/>
    <property type="match status" value="1"/>
</dbReference>
<dbReference type="STRING" id="364032.SAMN05443662_1272"/>
<sequence length="221" mass="25565">MVKLPWEAIDTVLLDMDGTLLDLYFDWHFWRDYLPRLVAEKEGLPLEAAREKVTRAIEVKQGTLEWYCTDYWSQVFDLPVAQHKHDLKHLIRPHAGVETFLQRLRALGKRLALVTNAHRDSLMLKLEQTAIGDHFDTILCAHDYGMPKEDARIWAAIRRDFSYNPVRTLLIDDNIHALQTAQQYGIRHLLAASHVSPHMPPVDPRGFPSFHSFDEIMPPAP</sequence>
<dbReference type="GO" id="GO:0005829">
    <property type="term" value="C:cytosol"/>
    <property type="evidence" value="ECO:0007669"/>
    <property type="project" value="TreeGrafter"/>
</dbReference>
<dbReference type="PANTHER" id="PTHR43434">
    <property type="entry name" value="PHOSPHOGLYCOLATE PHOSPHATASE"/>
    <property type="match status" value="1"/>
</dbReference>
<dbReference type="InterPro" id="IPR036412">
    <property type="entry name" value="HAD-like_sf"/>
</dbReference>
<dbReference type="GO" id="GO:0008967">
    <property type="term" value="F:phosphoglycolate phosphatase activity"/>
    <property type="evidence" value="ECO:0007669"/>
    <property type="project" value="TreeGrafter"/>
</dbReference>
<dbReference type="InterPro" id="IPR050155">
    <property type="entry name" value="HAD-like_hydrolase_sf"/>
</dbReference>
<dbReference type="SFLD" id="SFLDG01129">
    <property type="entry name" value="C1.5:_HAD__Beta-PGM__Phosphata"/>
    <property type="match status" value="1"/>
</dbReference>
<dbReference type="EMBL" id="FSRE01000003">
    <property type="protein sequence ID" value="SIO04880.1"/>
    <property type="molecule type" value="Genomic_DNA"/>
</dbReference>
<dbReference type="Proteomes" id="UP000198461">
    <property type="component" value="Unassembled WGS sequence"/>
</dbReference>
<dbReference type="OrthoDB" id="9773910at2"/>
<keyword evidence="2" id="KW-1185">Reference proteome</keyword>
<evidence type="ECO:0000313" key="1">
    <source>
        <dbReference type="EMBL" id="SIO04880.1"/>
    </source>
</evidence>
<keyword evidence="1" id="KW-0378">Hydrolase</keyword>
<dbReference type="InterPro" id="IPR006439">
    <property type="entry name" value="HAD-SF_hydro_IA"/>
</dbReference>
<name>A0A1N6GBF0_9GAMM</name>
<accession>A0A1N6GBF0</accession>